<reference evidence="3 4" key="1">
    <citation type="submission" date="2019-10" db="EMBL/GenBank/DDBJ databases">
        <title>Nonomuraea sp. nov., isolated from Phyllanthus amarus.</title>
        <authorList>
            <person name="Klykleung N."/>
            <person name="Tanasupawat S."/>
        </authorList>
    </citation>
    <scope>NUCLEOTIDE SEQUENCE [LARGE SCALE GENOMIC DNA]</scope>
    <source>
        <strain evidence="3 4">CR1-09</strain>
    </source>
</reference>
<evidence type="ECO:0000313" key="4">
    <source>
        <dbReference type="Proteomes" id="UP000313066"/>
    </source>
</evidence>
<protein>
    <submittedName>
        <fullName evidence="3">DUF3147 family protein</fullName>
    </submittedName>
</protein>
<keyword evidence="4" id="KW-1185">Reference proteome</keyword>
<proteinExistence type="predicted"/>
<keyword evidence="2" id="KW-0812">Transmembrane</keyword>
<gene>
    <name evidence="3" type="ORF">FH610_016780</name>
</gene>
<name>A0A5N6BUL3_9ACTN</name>
<dbReference type="Pfam" id="PF11345">
    <property type="entry name" value="DUF3147"/>
    <property type="match status" value="1"/>
</dbReference>
<evidence type="ECO:0000313" key="3">
    <source>
        <dbReference type="EMBL" id="KAB8184000.1"/>
    </source>
</evidence>
<feature type="region of interest" description="Disordered" evidence="1">
    <location>
        <begin position="22"/>
        <end position="41"/>
    </location>
</feature>
<keyword evidence="2" id="KW-0472">Membrane</keyword>
<evidence type="ECO:0000256" key="2">
    <source>
        <dbReference type="SAM" id="Phobius"/>
    </source>
</evidence>
<comment type="caution">
    <text evidence="3">The sequence shown here is derived from an EMBL/GenBank/DDBJ whole genome shotgun (WGS) entry which is preliminary data.</text>
</comment>
<dbReference type="EMBL" id="VDMA02000008">
    <property type="protein sequence ID" value="KAB8184000.1"/>
    <property type="molecule type" value="Genomic_DNA"/>
</dbReference>
<dbReference type="AlphaFoldDB" id="A0A5N6BUL3"/>
<accession>A0A5N6BUL3</accession>
<dbReference type="Proteomes" id="UP000313066">
    <property type="component" value="Unassembled WGS sequence"/>
</dbReference>
<keyword evidence="2" id="KW-1133">Transmembrane helix</keyword>
<feature type="transmembrane region" description="Helical" evidence="2">
    <location>
        <begin position="113"/>
        <end position="131"/>
    </location>
</feature>
<feature type="transmembrane region" description="Helical" evidence="2">
    <location>
        <begin position="53"/>
        <end position="72"/>
    </location>
</feature>
<dbReference type="InterPro" id="IPR021493">
    <property type="entry name" value="DUF3147"/>
</dbReference>
<organism evidence="3 4">
    <name type="scientific">Microbispora catharanthi</name>
    <dbReference type="NCBI Taxonomy" id="1712871"/>
    <lineage>
        <taxon>Bacteria</taxon>
        <taxon>Bacillati</taxon>
        <taxon>Actinomycetota</taxon>
        <taxon>Actinomycetes</taxon>
        <taxon>Streptosporangiales</taxon>
        <taxon>Streptosporangiaceae</taxon>
        <taxon>Microbispora</taxon>
    </lineage>
</organism>
<feature type="transmembrane region" description="Helical" evidence="2">
    <location>
        <begin position="79"/>
        <end position="101"/>
    </location>
</feature>
<evidence type="ECO:0000256" key="1">
    <source>
        <dbReference type="SAM" id="MobiDB-lite"/>
    </source>
</evidence>
<feature type="transmembrane region" description="Helical" evidence="2">
    <location>
        <begin position="140"/>
        <end position="158"/>
    </location>
</feature>
<sequence length="190" mass="18922">MDGLCTRPTPGVSGVPVPEINAVQPASGAPRTSVSASGRGRGVGEVTDQIVEVVLKALAGGVFVLAFAALAEMLTPKRLAGVFCAGPSVALASLIVTAGIAGVPDVLASARGMQIGALGFTLYCLIAAPLLRRWGAWRGALAALAVWGVVAAAGYTLAPQGLLGVRPPAVPAPLPQPAALELPPPPARLS</sequence>